<dbReference type="GO" id="GO:0017119">
    <property type="term" value="C:Golgi transport complex"/>
    <property type="evidence" value="ECO:0007669"/>
    <property type="project" value="TreeGrafter"/>
</dbReference>
<dbReference type="PANTHER" id="PTHR12961:SF0">
    <property type="entry name" value="CONSERVED OLIGOMERIC GOLGI COMPLEX SUBUNIT 2"/>
    <property type="match status" value="1"/>
</dbReference>
<evidence type="ECO:0000313" key="14">
    <source>
        <dbReference type="Proteomes" id="UP000198341"/>
    </source>
</evidence>
<keyword evidence="7" id="KW-0472">Membrane</keyword>
<evidence type="ECO:0000256" key="9">
    <source>
        <dbReference type="SAM" id="Coils"/>
    </source>
</evidence>
<comment type="subcellular location">
    <subcellularLocation>
        <location evidence="1">Golgi apparatus membrane</location>
        <topology evidence="1">Peripheral membrane protein</topology>
    </subcellularLocation>
</comment>
<dbReference type="InterPro" id="IPR024603">
    <property type="entry name" value="COG_complex_COG2_C"/>
</dbReference>
<dbReference type="PANTHER" id="PTHR12961">
    <property type="entry name" value="CONSERVED OLIGOMERIC GOLGI COMPLEX COMPONENT 2"/>
    <property type="match status" value="1"/>
</dbReference>
<dbReference type="InterPro" id="IPR024602">
    <property type="entry name" value="COG_su2_N"/>
</dbReference>
<evidence type="ECO:0000256" key="7">
    <source>
        <dbReference type="ARBA" id="ARBA00023136"/>
    </source>
</evidence>
<feature type="domain" description="COG complex component COG2 C-terminal" evidence="12">
    <location>
        <begin position="553"/>
        <end position="919"/>
    </location>
</feature>
<dbReference type="GO" id="GO:0007030">
    <property type="term" value="P:Golgi organization"/>
    <property type="evidence" value="ECO:0007669"/>
    <property type="project" value="InterPro"/>
</dbReference>
<dbReference type="eggNOG" id="KOG2307">
    <property type="taxonomic scope" value="Eukaryota"/>
</dbReference>
<dbReference type="AlphaFoldDB" id="K8F323"/>
<evidence type="ECO:0000259" key="12">
    <source>
        <dbReference type="Pfam" id="PF12022"/>
    </source>
</evidence>
<feature type="compositionally biased region" description="Basic and acidic residues" evidence="10">
    <location>
        <begin position="1"/>
        <end position="18"/>
    </location>
</feature>
<feature type="compositionally biased region" description="Low complexity" evidence="10">
    <location>
        <begin position="691"/>
        <end position="706"/>
    </location>
</feature>
<gene>
    <name evidence="13" type="ORF">Bathy09g02160</name>
</gene>
<feature type="region of interest" description="Disordered" evidence="10">
    <location>
        <begin position="198"/>
        <end position="238"/>
    </location>
</feature>
<dbReference type="RefSeq" id="XP_007510910.1">
    <property type="nucleotide sequence ID" value="XM_007510848.1"/>
</dbReference>
<name>K8F323_9CHLO</name>
<dbReference type="GO" id="GO:0015031">
    <property type="term" value="P:protein transport"/>
    <property type="evidence" value="ECO:0007669"/>
    <property type="project" value="UniProtKB-KW"/>
</dbReference>
<evidence type="ECO:0000256" key="2">
    <source>
        <dbReference type="ARBA" id="ARBA00007603"/>
    </source>
</evidence>
<dbReference type="InterPro" id="IPR009316">
    <property type="entry name" value="COG2"/>
</dbReference>
<feature type="region of interest" description="Disordered" evidence="10">
    <location>
        <begin position="886"/>
        <end position="905"/>
    </location>
</feature>
<evidence type="ECO:0000256" key="3">
    <source>
        <dbReference type="ARBA" id="ARBA00020977"/>
    </source>
</evidence>
<keyword evidence="4" id="KW-0813">Transport</keyword>
<keyword evidence="14" id="KW-1185">Reference proteome</keyword>
<evidence type="ECO:0000256" key="4">
    <source>
        <dbReference type="ARBA" id="ARBA00022448"/>
    </source>
</evidence>
<keyword evidence="6" id="KW-0333">Golgi apparatus</keyword>
<proteinExistence type="inferred from homology"/>
<dbReference type="KEGG" id="bpg:Bathy09g02160"/>
<evidence type="ECO:0000256" key="10">
    <source>
        <dbReference type="SAM" id="MobiDB-lite"/>
    </source>
</evidence>
<dbReference type="EMBL" id="FO082270">
    <property type="protein sequence ID" value="CCO66470.1"/>
    <property type="molecule type" value="Genomic_DNA"/>
</dbReference>
<feature type="compositionally biased region" description="Acidic residues" evidence="10">
    <location>
        <begin position="36"/>
        <end position="46"/>
    </location>
</feature>
<keyword evidence="5" id="KW-0653">Protein transport</keyword>
<feature type="compositionally biased region" description="Low complexity" evidence="10">
    <location>
        <begin position="301"/>
        <end position="314"/>
    </location>
</feature>
<keyword evidence="9" id="KW-0175">Coiled coil</keyword>
<dbReference type="STRING" id="41875.K8F323"/>
<evidence type="ECO:0000313" key="13">
    <source>
        <dbReference type="EMBL" id="CCO66470.1"/>
    </source>
</evidence>
<feature type="coiled-coil region" evidence="9">
    <location>
        <begin position="139"/>
        <end position="180"/>
    </location>
</feature>
<dbReference type="Pfam" id="PF06148">
    <property type="entry name" value="COG2_N"/>
    <property type="match status" value="1"/>
</dbReference>
<dbReference type="Proteomes" id="UP000198341">
    <property type="component" value="Chromosome 9"/>
</dbReference>
<sequence length="955" mass="103529">MIEEARKEQQEEEEKKNATDSAEDQDPATTKTLSKEEDEDEEDYSTLEEVTKELSDLNSRPAWFDPHVFEKDDFNPDVYIDEMSPFVTPEDLAVEVEKYADDLQNKLVEMVNRDYKDFVALTTDLVDVDAYVKDIKEPLEVLKGEVEEARDVVKKELEKLQNALDRRDELARERESLELIMEATTVCSKVERLLEEFGTSGDGDDGKRKKSSNLNNSKAEFVGGDGGGGGGREEGFEDDGDEIVLVATNVDIDMDVDGEGLEFLRPSKTFLASAERAERNASSSDNNTLADENSALSPRKGGSSSDATTSSSNNDRSDGHNSAEERARILSRVAGEVNRLKFFLSQGKDSQQIRALSDRVKSCDETLLKELNGAFAAALLGASEESKKGGIPGTKLKSAASVKFLLEAYQAVGRASDAEKTVRNALVKPLVSEVTDSAPAPAGIGAREDVSEILKNCSGKAVDAVSFLLDIAKDVSSSESSCDFLGGSVLAEIDAQLHEKRPSSFSPGVPEAFISNYAASMAFIDALQAKAKTISQVAADKFFDSDALRTFHKRWNLSVYFTLRFQEIAGDVDATLTRPGLERVGKGDATTPTAKSPKKDGPPQSPKSPKKQQEINDVPGVFSLAASDAAFRNAMRCFADDVYVPAQADKFVRLAAQIVSRYRAWVSVGTEYLEETALINAAAEKSENTSDDAGGSSSAATAARRTTSSNTWGATAGCEELATVRSEVELFSKKVKEDLVKVAAKKVGGGIKDPEDRNAATNATSQCLELGAVTLDEFLPKITSAIALIVTERCTEALKQLKGITATFRMTNKPTPSKHSHFVPMLLQPLSKFCEESQRTRRLSPIAAKELTREVCEGVTKKYAEMASDLVATVLKTEASLNRLKDRQGKGTAASADATKTGGKLSDTDKILKQLHLDVAEYASRLISVNVQPSSLEAFPALWKALAPEDEPLPA</sequence>
<reference evidence="13 14" key="1">
    <citation type="submission" date="2011-10" db="EMBL/GenBank/DDBJ databases">
        <authorList>
            <person name="Genoscope - CEA"/>
        </authorList>
    </citation>
    <scope>NUCLEOTIDE SEQUENCE [LARGE SCALE GENOMIC DNA]</scope>
    <source>
        <strain evidence="13 14">RCC 1105</strain>
    </source>
</reference>
<feature type="region of interest" description="Disordered" evidence="10">
    <location>
        <begin position="684"/>
        <end position="706"/>
    </location>
</feature>
<feature type="domain" description="Conserved oligomeric Golgi complex subunit 2 N-terminal" evidence="11">
    <location>
        <begin position="63"/>
        <end position="135"/>
    </location>
</feature>
<evidence type="ECO:0000256" key="6">
    <source>
        <dbReference type="ARBA" id="ARBA00023034"/>
    </source>
</evidence>
<protein>
    <recommendedName>
        <fullName evidence="3">Conserved oligomeric Golgi complex subunit 2</fullName>
    </recommendedName>
    <alternativeName>
        <fullName evidence="8">Component of oligomeric Golgi complex 2</fullName>
    </alternativeName>
</protein>
<feature type="region of interest" description="Disordered" evidence="10">
    <location>
        <begin position="579"/>
        <end position="616"/>
    </location>
</feature>
<dbReference type="Pfam" id="PF12022">
    <property type="entry name" value="COG2_C"/>
    <property type="match status" value="1"/>
</dbReference>
<dbReference type="OrthoDB" id="332281at2759"/>
<dbReference type="GO" id="GO:0006891">
    <property type="term" value="P:intra-Golgi vesicle-mediated transport"/>
    <property type="evidence" value="ECO:0007669"/>
    <property type="project" value="TreeGrafter"/>
</dbReference>
<organism evidence="13 14">
    <name type="scientific">Bathycoccus prasinos</name>
    <dbReference type="NCBI Taxonomy" id="41875"/>
    <lineage>
        <taxon>Eukaryota</taxon>
        <taxon>Viridiplantae</taxon>
        <taxon>Chlorophyta</taxon>
        <taxon>Mamiellophyceae</taxon>
        <taxon>Mamiellales</taxon>
        <taxon>Bathycoccaceae</taxon>
        <taxon>Bathycoccus</taxon>
    </lineage>
</organism>
<feature type="compositionally biased region" description="Basic and acidic residues" evidence="10">
    <location>
        <begin position="315"/>
        <end position="324"/>
    </location>
</feature>
<dbReference type="GeneID" id="19013723"/>
<evidence type="ECO:0000259" key="11">
    <source>
        <dbReference type="Pfam" id="PF06148"/>
    </source>
</evidence>
<evidence type="ECO:0000256" key="8">
    <source>
        <dbReference type="ARBA" id="ARBA00031344"/>
    </source>
</evidence>
<accession>K8F323</accession>
<evidence type="ECO:0000256" key="1">
    <source>
        <dbReference type="ARBA" id="ARBA00004395"/>
    </source>
</evidence>
<evidence type="ECO:0000256" key="5">
    <source>
        <dbReference type="ARBA" id="ARBA00022927"/>
    </source>
</evidence>
<comment type="similarity">
    <text evidence="2">Belongs to the COG2 family.</text>
</comment>
<feature type="region of interest" description="Disordered" evidence="10">
    <location>
        <begin position="275"/>
        <end position="324"/>
    </location>
</feature>
<feature type="compositionally biased region" description="Polar residues" evidence="10">
    <location>
        <begin position="285"/>
        <end position="296"/>
    </location>
</feature>
<dbReference type="GO" id="GO:0000139">
    <property type="term" value="C:Golgi membrane"/>
    <property type="evidence" value="ECO:0007669"/>
    <property type="project" value="UniProtKB-SubCell"/>
</dbReference>
<feature type="region of interest" description="Disordered" evidence="10">
    <location>
        <begin position="1"/>
        <end position="56"/>
    </location>
</feature>